<dbReference type="PANTHER" id="PTHR43767:SF1">
    <property type="entry name" value="NONRIBOSOMAL PEPTIDE SYNTHASE PES1 (EUROFUNG)-RELATED"/>
    <property type="match status" value="1"/>
</dbReference>
<dbReference type="PROSITE" id="PS00455">
    <property type="entry name" value="AMP_BINDING"/>
    <property type="match status" value="1"/>
</dbReference>
<dbReference type="Pfam" id="PF00501">
    <property type="entry name" value="AMP-binding"/>
    <property type="match status" value="1"/>
</dbReference>
<dbReference type="InterPro" id="IPR000873">
    <property type="entry name" value="AMP-dep_synth/lig_dom"/>
</dbReference>
<organism evidence="2 3">
    <name type="scientific">Nocardia jiangsuensis</name>
    <dbReference type="NCBI Taxonomy" id="1691563"/>
    <lineage>
        <taxon>Bacteria</taxon>
        <taxon>Bacillati</taxon>
        <taxon>Actinomycetota</taxon>
        <taxon>Actinomycetes</taxon>
        <taxon>Mycobacteriales</taxon>
        <taxon>Nocardiaceae</taxon>
        <taxon>Nocardia</taxon>
    </lineage>
</organism>
<feature type="domain" description="AMP-dependent synthetase/ligase" evidence="1">
    <location>
        <begin position="17"/>
        <end position="387"/>
    </location>
</feature>
<keyword evidence="3" id="KW-1185">Reference proteome</keyword>
<dbReference type="InterPro" id="IPR050237">
    <property type="entry name" value="ATP-dep_AMP-bd_enzyme"/>
</dbReference>
<dbReference type="InterPro" id="IPR042099">
    <property type="entry name" value="ANL_N_sf"/>
</dbReference>
<name>A0ABV8E253_9NOCA</name>
<dbReference type="SUPFAM" id="SSF56801">
    <property type="entry name" value="Acetyl-CoA synthetase-like"/>
    <property type="match status" value="1"/>
</dbReference>
<sequence length="521" mass="57581">MILQRLGNRGMRLGELFDRAAARHPLNVVVLDHDLDVAPERGRRLTVAELRELVADLASWLWAADVRPGERVVIYKSNGFDIVLLACAVTRIGAVPVLLSPFLDGASAAELVRRTDRPHLITDEAKLRDELPGTIGAHAATVLTVRGEHPAGTPLDSWAGAPRVRPVSTPPNHPALVTHTSGTTGLPKLTVHTRWSLQTRYRPQAVGVGLVRSRETVAVHVSFVHSRMYSALTLALIRGFPVLVLVDEDPDRVAELFRVFRPGILEAHPNSFMAWEPLAADPSEPLANVKYFSSTFDAIHPRTIHRLLHASRRRFPLFAQLYGQSETGPIVARAFTKWRSEKSDGRCVGIPFPGMTDFRVIGRNGRIPTKESPGLIEVRSDGRAVTYLGEQERYDRMETGEWWRMGDVGYRTKWGCLHLLDREVDVIDGFGSTLIAEDKILASMEQLTELIIVPGAAGMAQPVVCTRADEPLDITAWRTATATLPAMHPPAQRTLAELPQTATRKVKRLELSRQLLGEAGP</sequence>
<evidence type="ECO:0000313" key="3">
    <source>
        <dbReference type="Proteomes" id="UP001595696"/>
    </source>
</evidence>
<protein>
    <submittedName>
        <fullName evidence="2">Class I adenylate-forming enzyme family protein</fullName>
    </submittedName>
</protein>
<gene>
    <name evidence="2" type="ORF">ACFO0B_26885</name>
</gene>
<comment type="caution">
    <text evidence="2">The sequence shown here is derived from an EMBL/GenBank/DDBJ whole genome shotgun (WGS) entry which is preliminary data.</text>
</comment>
<dbReference type="RefSeq" id="WP_378615634.1">
    <property type="nucleotide sequence ID" value="NZ_JBHSAX010000022.1"/>
</dbReference>
<evidence type="ECO:0000313" key="2">
    <source>
        <dbReference type="EMBL" id="MFC3965631.1"/>
    </source>
</evidence>
<dbReference type="Gene3D" id="3.40.50.12780">
    <property type="entry name" value="N-terminal domain of ligase-like"/>
    <property type="match status" value="1"/>
</dbReference>
<accession>A0ABV8E253</accession>
<evidence type="ECO:0000259" key="1">
    <source>
        <dbReference type="Pfam" id="PF00501"/>
    </source>
</evidence>
<reference evidence="3" key="1">
    <citation type="journal article" date="2019" name="Int. J. Syst. Evol. Microbiol.">
        <title>The Global Catalogue of Microorganisms (GCM) 10K type strain sequencing project: providing services to taxonomists for standard genome sequencing and annotation.</title>
        <authorList>
            <consortium name="The Broad Institute Genomics Platform"/>
            <consortium name="The Broad Institute Genome Sequencing Center for Infectious Disease"/>
            <person name="Wu L."/>
            <person name="Ma J."/>
        </authorList>
    </citation>
    <scope>NUCLEOTIDE SEQUENCE [LARGE SCALE GENOMIC DNA]</scope>
    <source>
        <strain evidence="3">CGMCC 4.7330</strain>
    </source>
</reference>
<dbReference type="Proteomes" id="UP001595696">
    <property type="component" value="Unassembled WGS sequence"/>
</dbReference>
<dbReference type="InterPro" id="IPR020845">
    <property type="entry name" value="AMP-binding_CS"/>
</dbReference>
<proteinExistence type="predicted"/>
<dbReference type="PANTHER" id="PTHR43767">
    <property type="entry name" value="LONG-CHAIN-FATTY-ACID--COA LIGASE"/>
    <property type="match status" value="1"/>
</dbReference>
<dbReference type="EMBL" id="JBHSAX010000022">
    <property type="protein sequence ID" value="MFC3965631.1"/>
    <property type="molecule type" value="Genomic_DNA"/>
</dbReference>